<keyword evidence="2" id="KW-1185">Reference proteome</keyword>
<reference evidence="1 2" key="1">
    <citation type="submission" date="2018-01" db="EMBL/GenBank/DDBJ databases">
        <title>G. obscuriglobus.</title>
        <authorList>
            <person name="Franke J."/>
            <person name="Blomberg W."/>
            <person name="Selmecki A."/>
        </authorList>
    </citation>
    <scope>NUCLEOTIDE SEQUENCE [LARGE SCALE GENOMIC DNA]</scope>
    <source>
        <strain evidence="1 2">DSM 5831</strain>
    </source>
</reference>
<protein>
    <submittedName>
        <fullName evidence="1">TIGR03066 family protein</fullName>
    </submittedName>
</protein>
<dbReference type="NCBIfam" id="TIGR03066">
    <property type="entry name" value="Gem_osc_para_1"/>
    <property type="match status" value="1"/>
</dbReference>
<dbReference type="OrthoDB" id="9959962at2"/>
<dbReference type="AlphaFoldDB" id="A0A2Z3GY33"/>
<gene>
    <name evidence="1" type="ORF">C1280_22035</name>
</gene>
<dbReference type="KEGG" id="gog:C1280_22035"/>
<name>A0A2Z3GY33_9BACT</name>
<evidence type="ECO:0000313" key="1">
    <source>
        <dbReference type="EMBL" id="AWM39399.1"/>
    </source>
</evidence>
<accession>A0A2Z3GY33</accession>
<organism evidence="1 2">
    <name type="scientific">Gemmata obscuriglobus</name>
    <dbReference type="NCBI Taxonomy" id="114"/>
    <lineage>
        <taxon>Bacteria</taxon>
        <taxon>Pseudomonadati</taxon>
        <taxon>Planctomycetota</taxon>
        <taxon>Planctomycetia</taxon>
        <taxon>Gemmatales</taxon>
        <taxon>Gemmataceae</taxon>
        <taxon>Gemmata</taxon>
    </lineage>
</organism>
<evidence type="ECO:0000313" key="2">
    <source>
        <dbReference type="Proteomes" id="UP000245802"/>
    </source>
</evidence>
<dbReference type="EMBL" id="CP025958">
    <property type="protein sequence ID" value="AWM39399.1"/>
    <property type="molecule type" value="Genomic_DNA"/>
</dbReference>
<proteinExistence type="predicted"/>
<sequence length="134" mass="14689">MRHAFVVLCVVCGALGAAPVPKERSDAEKVVGTWRMTLDSSGGTSTDVELDFYQGGKMVIRQRLGNGRVSLYEGSYRVVGNELPYEVNQGGAVKKETLTIKKLTTHELIVVDPDGLKEEFVRIKKKPDPNPGDK</sequence>
<dbReference type="Proteomes" id="UP000245802">
    <property type="component" value="Chromosome"/>
</dbReference>
<dbReference type="RefSeq" id="WP_071529226.1">
    <property type="nucleotide sequence ID" value="NZ_CP025958.1"/>
</dbReference>